<dbReference type="PANTHER" id="PTHR43214">
    <property type="entry name" value="TWO-COMPONENT RESPONSE REGULATOR"/>
    <property type="match status" value="1"/>
</dbReference>
<keyword evidence="1 5" id="KW-0597">Phosphoprotein</keyword>
<dbReference type="RefSeq" id="WP_030064311.1">
    <property type="nucleotide sequence ID" value="NZ_JRKI01000029.1"/>
</dbReference>
<dbReference type="InterPro" id="IPR011006">
    <property type="entry name" value="CheY-like_superfamily"/>
</dbReference>
<dbReference type="PROSITE" id="PS50043">
    <property type="entry name" value="HTH_LUXR_2"/>
    <property type="match status" value="1"/>
</dbReference>
<proteinExistence type="predicted"/>
<protein>
    <submittedName>
        <fullName evidence="8">LuxR family transcriptional regulator</fullName>
    </submittedName>
</protein>
<dbReference type="EMBL" id="JRKI01000029">
    <property type="protein sequence ID" value="KIZ15975.1"/>
    <property type="molecule type" value="Genomic_DNA"/>
</dbReference>
<feature type="domain" description="HTH luxR-type" evidence="6">
    <location>
        <begin position="147"/>
        <end position="212"/>
    </location>
</feature>
<evidence type="ECO:0000256" key="1">
    <source>
        <dbReference type="ARBA" id="ARBA00022553"/>
    </source>
</evidence>
<dbReference type="PANTHER" id="PTHR43214:SF24">
    <property type="entry name" value="TRANSCRIPTIONAL REGULATORY PROTEIN NARL-RELATED"/>
    <property type="match status" value="1"/>
</dbReference>
<dbReference type="SUPFAM" id="SSF52172">
    <property type="entry name" value="CheY-like"/>
    <property type="match status" value="1"/>
</dbReference>
<dbReference type="Pfam" id="PF00072">
    <property type="entry name" value="Response_reg"/>
    <property type="match status" value="1"/>
</dbReference>
<keyword evidence="3" id="KW-0238">DNA-binding</keyword>
<dbReference type="PRINTS" id="PR00038">
    <property type="entry name" value="HTHLUXR"/>
</dbReference>
<feature type="modified residue" description="4-aspartylphosphate" evidence="5">
    <location>
        <position position="55"/>
    </location>
</feature>
<keyword evidence="4" id="KW-0804">Transcription</keyword>
<comment type="caution">
    <text evidence="8">The sequence shown here is derived from an EMBL/GenBank/DDBJ whole genome shotgun (WGS) entry which is preliminary data.</text>
</comment>
<name>A0A0D7CJE0_9ACTN</name>
<dbReference type="PATRIC" id="fig|1240678.4.peg.4748"/>
<dbReference type="InterPro" id="IPR000792">
    <property type="entry name" value="Tscrpt_reg_LuxR_C"/>
</dbReference>
<dbReference type="Pfam" id="PF00196">
    <property type="entry name" value="GerE"/>
    <property type="match status" value="1"/>
</dbReference>
<dbReference type="PROSITE" id="PS50110">
    <property type="entry name" value="RESPONSE_REGULATORY"/>
    <property type="match status" value="1"/>
</dbReference>
<feature type="domain" description="Response regulatory" evidence="7">
    <location>
        <begin position="4"/>
        <end position="120"/>
    </location>
</feature>
<dbReference type="GO" id="GO:0006355">
    <property type="term" value="P:regulation of DNA-templated transcription"/>
    <property type="evidence" value="ECO:0007669"/>
    <property type="project" value="InterPro"/>
</dbReference>
<evidence type="ECO:0000256" key="3">
    <source>
        <dbReference type="ARBA" id="ARBA00023125"/>
    </source>
</evidence>
<keyword evidence="2" id="KW-0805">Transcription regulation</keyword>
<dbReference type="InterPro" id="IPR001789">
    <property type="entry name" value="Sig_transdc_resp-reg_receiver"/>
</dbReference>
<dbReference type="GO" id="GO:0000160">
    <property type="term" value="P:phosphorelay signal transduction system"/>
    <property type="evidence" value="ECO:0007669"/>
    <property type="project" value="InterPro"/>
</dbReference>
<organism evidence="8 9">
    <name type="scientific">Streptomyces natalensis ATCC 27448</name>
    <dbReference type="NCBI Taxonomy" id="1240678"/>
    <lineage>
        <taxon>Bacteria</taxon>
        <taxon>Bacillati</taxon>
        <taxon>Actinomycetota</taxon>
        <taxon>Actinomycetes</taxon>
        <taxon>Kitasatosporales</taxon>
        <taxon>Streptomycetaceae</taxon>
        <taxon>Streptomyces</taxon>
    </lineage>
</organism>
<gene>
    <name evidence="8" type="ORF">SNA_22260</name>
</gene>
<dbReference type="InterPro" id="IPR016032">
    <property type="entry name" value="Sig_transdc_resp-reg_C-effctor"/>
</dbReference>
<dbReference type="Gene3D" id="3.40.50.2300">
    <property type="match status" value="1"/>
</dbReference>
<evidence type="ECO:0000256" key="5">
    <source>
        <dbReference type="PROSITE-ProRule" id="PRU00169"/>
    </source>
</evidence>
<evidence type="ECO:0000313" key="8">
    <source>
        <dbReference type="EMBL" id="KIZ15975.1"/>
    </source>
</evidence>
<reference evidence="8 9" key="1">
    <citation type="submission" date="2014-09" db="EMBL/GenBank/DDBJ databases">
        <title>Draft genome sequence of Streptomyces natalensis ATCC 27448, producer of the antifungal pimaricin.</title>
        <authorList>
            <person name="Mendes M.V."/>
            <person name="Beites T."/>
            <person name="Pires S."/>
            <person name="Santos C.L."/>
            <person name="Moradas-Ferreira P."/>
        </authorList>
    </citation>
    <scope>NUCLEOTIDE SEQUENCE [LARGE SCALE GENOMIC DNA]</scope>
    <source>
        <strain evidence="8 9">ATCC 27448</strain>
    </source>
</reference>
<dbReference type="CDD" id="cd17535">
    <property type="entry name" value="REC_NarL-like"/>
    <property type="match status" value="1"/>
</dbReference>
<dbReference type="AlphaFoldDB" id="A0A0D7CJE0"/>
<dbReference type="SUPFAM" id="SSF46894">
    <property type="entry name" value="C-terminal effector domain of the bipartite response regulators"/>
    <property type="match status" value="1"/>
</dbReference>
<sequence>MTLRVVVADDQALVRTGFRMIIDARDDLEVVGEASDGREAVRLTRELAPDVVLMDVRMPVVDGIEATRQIAGCDSRARVLVLTTWDVDAHVVDALRAGASGFLLKDIRPAELVDAIRLTARGDALLAPTVLSRVLDRFLRTTPDPAPPPSLQDLSGREREVLTLIGQALSNAEIAGRLRLSEATVKNHVTAVLRKLGLRDRVQAVVAAYDHGLVEPRRP</sequence>
<dbReference type="GO" id="GO:0003677">
    <property type="term" value="F:DNA binding"/>
    <property type="evidence" value="ECO:0007669"/>
    <property type="project" value="UniProtKB-KW"/>
</dbReference>
<evidence type="ECO:0000259" key="7">
    <source>
        <dbReference type="PROSITE" id="PS50110"/>
    </source>
</evidence>
<evidence type="ECO:0000313" key="9">
    <source>
        <dbReference type="Proteomes" id="UP000032458"/>
    </source>
</evidence>
<dbReference type="InterPro" id="IPR039420">
    <property type="entry name" value="WalR-like"/>
</dbReference>
<evidence type="ECO:0000256" key="4">
    <source>
        <dbReference type="ARBA" id="ARBA00023163"/>
    </source>
</evidence>
<evidence type="ECO:0000256" key="2">
    <source>
        <dbReference type="ARBA" id="ARBA00023015"/>
    </source>
</evidence>
<evidence type="ECO:0000259" key="6">
    <source>
        <dbReference type="PROSITE" id="PS50043"/>
    </source>
</evidence>
<dbReference type="Proteomes" id="UP000032458">
    <property type="component" value="Unassembled WGS sequence"/>
</dbReference>
<dbReference type="InterPro" id="IPR058245">
    <property type="entry name" value="NreC/VraR/RcsB-like_REC"/>
</dbReference>
<dbReference type="CDD" id="cd06170">
    <property type="entry name" value="LuxR_C_like"/>
    <property type="match status" value="1"/>
</dbReference>
<dbReference type="SMART" id="SM00448">
    <property type="entry name" value="REC"/>
    <property type="match status" value="1"/>
</dbReference>
<dbReference type="SMART" id="SM00421">
    <property type="entry name" value="HTH_LUXR"/>
    <property type="match status" value="1"/>
</dbReference>
<accession>A0A0D7CJE0</accession>
<keyword evidence="9" id="KW-1185">Reference proteome</keyword>